<protein>
    <submittedName>
        <fullName evidence="2">Uncharacterized protein</fullName>
    </submittedName>
</protein>
<evidence type="ECO:0000313" key="2">
    <source>
        <dbReference type="EMBL" id="MFE1749435.1"/>
    </source>
</evidence>
<name>A0ABW6GZF1_9ACTN</name>
<keyword evidence="1" id="KW-1133">Transmembrane helix</keyword>
<reference evidence="2 3" key="1">
    <citation type="submission" date="2024-09" db="EMBL/GenBank/DDBJ databases">
        <title>The Natural Products Discovery Center: Release of the First 8490 Sequenced Strains for Exploring Actinobacteria Biosynthetic Diversity.</title>
        <authorList>
            <person name="Kalkreuter E."/>
            <person name="Kautsar S.A."/>
            <person name="Yang D."/>
            <person name="Bader C.D."/>
            <person name="Teijaro C.N."/>
            <person name="Fluegel L."/>
            <person name="Davis C.M."/>
            <person name="Simpson J.R."/>
            <person name="Lauterbach L."/>
            <person name="Steele A.D."/>
            <person name="Gui C."/>
            <person name="Meng S."/>
            <person name="Li G."/>
            <person name="Viehrig K."/>
            <person name="Ye F."/>
            <person name="Su P."/>
            <person name="Kiefer A.F."/>
            <person name="Nichols A."/>
            <person name="Cepeda A.J."/>
            <person name="Yan W."/>
            <person name="Fan B."/>
            <person name="Jiang Y."/>
            <person name="Adhikari A."/>
            <person name="Zheng C.-J."/>
            <person name="Schuster L."/>
            <person name="Cowan T.M."/>
            <person name="Smanski M.J."/>
            <person name="Chevrette M.G."/>
            <person name="De Carvalho L.P.S."/>
            <person name="Shen B."/>
        </authorList>
    </citation>
    <scope>NUCLEOTIDE SEQUENCE [LARGE SCALE GENOMIC DNA]</scope>
    <source>
        <strain evidence="2 3">NPDC059500</strain>
    </source>
</reference>
<dbReference type="Proteomes" id="UP001599756">
    <property type="component" value="Unassembled WGS sequence"/>
</dbReference>
<organism evidence="2 3">
    <name type="scientific">Streptomyces anandii</name>
    <dbReference type="NCBI Taxonomy" id="285454"/>
    <lineage>
        <taxon>Bacteria</taxon>
        <taxon>Bacillati</taxon>
        <taxon>Actinomycetota</taxon>
        <taxon>Actinomycetes</taxon>
        <taxon>Kitasatosporales</taxon>
        <taxon>Streptomycetaceae</taxon>
        <taxon>Streptomyces</taxon>
    </lineage>
</organism>
<sequence>METVTTVGVLLAMIALGVLLMQLLTARDGDRMSTLPSGRSRRWRFWT</sequence>
<evidence type="ECO:0000313" key="3">
    <source>
        <dbReference type="Proteomes" id="UP001599756"/>
    </source>
</evidence>
<keyword evidence="1" id="KW-0472">Membrane</keyword>
<evidence type="ECO:0000256" key="1">
    <source>
        <dbReference type="SAM" id="Phobius"/>
    </source>
</evidence>
<gene>
    <name evidence="2" type="ORF">ACFW88_02585</name>
</gene>
<feature type="transmembrane region" description="Helical" evidence="1">
    <location>
        <begin position="6"/>
        <end position="24"/>
    </location>
</feature>
<accession>A0ABW6GZF1</accession>
<dbReference type="EMBL" id="JBHYTS010000002">
    <property type="protein sequence ID" value="MFE1749435.1"/>
    <property type="molecule type" value="Genomic_DNA"/>
</dbReference>
<proteinExistence type="predicted"/>
<dbReference type="RefSeq" id="WP_381798923.1">
    <property type="nucleotide sequence ID" value="NZ_JBHYTS010000002.1"/>
</dbReference>
<comment type="caution">
    <text evidence="2">The sequence shown here is derived from an EMBL/GenBank/DDBJ whole genome shotgun (WGS) entry which is preliminary data.</text>
</comment>
<keyword evidence="1" id="KW-0812">Transmembrane</keyword>
<keyword evidence="3" id="KW-1185">Reference proteome</keyword>